<name>A0A6A6ZLS7_9PLEO</name>
<dbReference type="EMBL" id="MU006235">
    <property type="protein sequence ID" value="KAF2822010.1"/>
    <property type="molecule type" value="Genomic_DNA"/>
</dbReference>
<dbReference type="OrthoDB" id="3690310at2759"/>
<dbReference type="Proteomes" id="UP000799424">
    <property type="component" value="Unassembled WGS sequence"/>
</dbReference>
<evidence type="ECO:0000313" key="1">
    <source>
        <dbReference type="EMBL" id="KAF2822010.1"/>
    </source>
</evidence>
<reference evidence="1" key="1">
    <citation type="journal article" date="2020" name="Stud. Mycol.">
        <title>101 Dothideomycetes genomes: a test case for predicting lifestyles and emergence of pathogens.</title>
        <authorList>
            <person name="Haridas S."/>
            <person name="Albert R."/>
            <person name="Binder M."/>
            <person name="Bloem J."/>
            <person name="Labutti K."/>
            <person name="Salamov A."/>
            <person name="Andreopoulos B."/>
            <person name="Baker S."/>
            <person name="Barry K."/>
            <person name="Bills G."/>
            <person name="Bluhm B."/>
            <person name="Cannon C."/>
            <person name="Castanera R."/>
            <person name="Culley D."/>
            <person name="Daum C."/>
            <person name="Ezra D."/>
            <person name="Gonzalez J."/>
            <person name="Henrissat B."/>
            <person name="Kuo A."/>
            <person name="Liang C."/>
            <person name="Lipzen A."/>
            <person name="Lutzoni F."/>
            <person name="Magnuson J."/>
            <person name="Mondo S."/>
            <person name="Nolan M."/>
            <person name="Ohm R."/>
            <person name="Pangilinan J."/>
            <person name="Park H.-J."/>
            <person name="Ramirez L."/>
            <person name="Alfaro M."/>
            <person name="Sun H."/>
            <person name="Tritt A."/>
            <person name="Yoshinaga Y."/>
            <person name="Zwiers L.-H."/>
            <person name="Turgeon B."/>
            <person name="Goodwin S."/>
            <person name="Spatafora J."/>
            <person name="Crous P."/>
            <person name="Grigoriev I."/>
        </authorList>
    </citation>
    <scope>NUCLEOTIDE SEQUENCE</scope>
    <source>
        <strain evidence="1">CBS 113818</strain>
    </source>
</reference>
<sequence>METTTSNASHTIELCQDVYANHFEFQGTARLVVDIFDSDSDNATIEEAFTRIQEAMGRDPVKLFGLIDVVHSKLVRQRNWATDAAVRFYRAFFMNLDLSFIDDTDFEHGAATGSQIVVQRVIDKCTAELDKDGEWDSPDVRNMLEVVDKAFDVGSNLVTATAASSVVQKMARSEYLIFENNLCVFAEFCLCLLPRINVVAVSGCSQELQEAWDVLQKRKRDSQTPFDPVQVQIIDGLEEVFSLFCADIEPYEAERSFMEDDESFMEAADQPIHHFGGPHGTDEDLFADQRDWSRVDVTRFLNQITNDTKIGASKATQEVAYVAIEKMVNSDVVFSAENLRTLGCFLILVGPVLDGMARPSPSKRLTTLLGSLKANSHEQEPDNVKFV</sequence>
<dbReference type="AlphaFoldDB" id="A0A6A6ZLS7"/>
<protein>
    <submittedName>
        <fullName evidence="1">Uncharacterized protein</fullName>
    </submittedName>
</protein>
<keyword evidence="2" id="KW-1185">Reference proteome</keyword>
<accession>A0A6A6ZLS7</accession>
<gene>
    <name evidence="1" type="ORF">CC86DRAFT_458548</name>
</gene>
<proteinExistence type="predicted"/>
<organism evidence="1 2">
    <name type="scientific">Ophiobolus disseminans</name>
    <dbReference type="NCBI Taxonomy" id="1469910"/>
    <lineage>
        <taxon>Eukaryota</taxon>
        <taxon>Fungi</taxon>
        <taxon>Dikarya</taxon>
        <taxon>Ascomycota</taxon>
        <taxon>Pezizomycotina</taxon>
        <taxon>Dothideomycetes</taxon>
        <taxon>Pleosporomycetidae</taxon>
        <taxon>Pleosporales</taxon>
        <taxon>Pleosporineae</taxon>
        <taxon>Phaeosphaeriaceae</taxon>
        <taxon>Ophiobolus</taxon>
    </lineage>
</organism>
<evidence type="ECO:0000313" key="2">
    <source>
        <dbReference type="Proteomes" id="UP000799424"/>
    </source>
</evidence>